<dbReference type="Gene3D" id="3.40.190.10">
    <property type="entry name" value="Periplasmic binding protein-like II"/>
    <property type="match status" value="1"/>
</dbReference>
<dbReference type="RefSeq" id="WP_311423184.1">
    <property type="nucleotide sequence ID" value="NZ_JAVREH010000013.1"/>
</dbReference>
<dbReference type="PROSITE" id="PS51318">
    <property type="entry name" value="TAT"/>
    <property type="match status" value="1"/>
</dbReference>
<proteinExistence type="inferred from homology"/>
<organism evidence="4 5">
    <name type="scientific">Jatrophihabitans lederbergiae</name>
    <dbReference type="NCBI Taxonomy" id="3075547"/>
    <lineage>
        <taxon>Bacteria</taxon>
        <taxon>Bacillati</taxon>
        <taxon>Actinomycetota</taxon>
        <taxon>Actinomycetes</taxon>
        <taxon>Jatrophihabitantales</taxon>
        <taxon>Jatrophihabitantaceae</taxon>
        <taxon>Jatrophihabitans</taxon>
    </lineage>
</organism>
<keyword evidence="3" id="KW-0732">Signal</keyword>
<comment type="similarity">
    <text evidence="1">Belongs to the bacterial solute-binding protein 1 family.</text>
</comment>
<keyword evidence="2" id="KW-0813">Transport</keyword>
<dbReference type="PROSITE" id="PS51257">
    <property type="entry name" value="PROKAR_LIPOPROTEIN"/>
    <property type="match status" value="1"/>
</dbReference>
<evidence type="ECO:0000256" key="3">
    <source>
        <dbReference type="ARBA" id="ARBA00022729"/>
    </source>
</evidence>
<dbReference type="InterPro" id="IPR006059">
    <property type="entry name" value="SBP"/>
</dbReference>
<dbReference type="EMBL" id="JAVREH010000013">
    <property type="protein sequence ID" value="MDT0262032.1"/>
    <property type="molecule type" value="Genomic_DNA"/>
</dbReference>
<keyword evidence="5" id="KW-1185">Reference proteome</keyword>
<dbReference type="PANTHER" id="PTHR30061">
    <property type="entry name" value="MALTOSE-BINDING PERIPLASMIC PROTEIN"/>
    <property type="match status" value="1"/>
</dbReference>
<sequence length="449" mass="47197">MPGPVSRRQFLAAGGGMTLAGLLAACSSPVATSFTGGQPSTADVIFWHLFGGGDGANMKLMVNAFEKSSHRSVESTLLPWGNPYYTKLALSASSGRPPDVAIAHLSRLPLLARAGLLAPVQDEGVTAAGITQDKFTPAAWSKATVNGKVYAVPLDTHPFVMFYNVDLAKKAGLLNAAGDALKPMHGRDDFVNALKAMKRAGAKYGAVSANTADPSTTWRWFMTLYSGLAGPIVSDQGTRVTIDQAALEETFAFMQSLTGSLALMPGNATPTTVGTLFGQGNAGFLFEGEWQIPTYRGVTLANGKPLNFNVVPFPAILGPKPVAYADSHSLVIPKSSGRSAQRTADAVDFIKGLLDNSSIWAEGGHIPAWLPVQRSKAFLKQKPQSNYIQAAFNAVYDPEAWYTGAGSDFQNAMGAVVTNVLAGAISPKNGVAAMTASLKSFSTARPPVQ</sequence>
<dbReference type="PANTHER" id="PTHR30061:SF50">
    <property type="entry name" value="MALTOSE_MALTODEXTRIN-BINDING PERIPLASMIC PROTEIN"/>
    <property type="match status" value="1"/>
</dbReference>
<dbReference type="Pfam" id="PF01547">
    <property type="entry name" value="SBP_bac_1"/>
    <property type="match status" value="1"/>
</dbReference>
<evidence type="ECO:0000313" key="5">
    <source>
        <dbReference type="Proteomes" id="UP001183176"/>
    </source>
</evidence>
<protein>
    <submittedName>
        <fullName evidence="4">Extracellular solute-binding protein</fullName>
    </submittedName>
</protein>
<evidence type="ECO:0000313" key="4">
    <source>
        <dbReference type="EMBL" id="MDT0262032.1"/>
    </source>
</evidence>
<reference evidence="5" key="1">
    <citation type="submission" date="2023-07" db="EMBL/GenBank/DDBJ databases">
        <title>30 novel species of actinomycetes from the DSMZ collection.</title>
        <authorList>
            <person name="Nouioui I."/>
        </authorList>
    </citation>
    <scope>NUCLEOTIDE SEQUENCE [LARGE SCALE GENOMIC DNA]</scope>
    <source>
        <strain evidence="5">DSM 44399</strain>
    </source>
</reference>
<evidence type="ECO:0000256" key="2">
    <source>
        <dbReference type="ARBA" id="ARBA00022448"/>
    </source>
</evidence>
<accession>A0ABU2JAL3</accession>
<dbReference type="Proteomes" id="UP001183176">
    <property type="component" value="Unassembled WGS sequence"/>
</dbReference>
<comment type="caution">
    <text evidence="4">The sequence shown here is derived from an EMBL/GenBank/DDBJ whole genome shotgun (WGS) entry which is preliminary data.</text>
</comment>
<evidence type="ECO:0000256" key="1">
    <source>
        <dbReference type="ARBA" id="ARBA00008520"/>
    </source>
</evidence>
<dbReference type="InterPro" id="IPR006311">
    <property type="entry name" value="TAT_signal"/>
</dbReference>
<name>A0ABU2JAL3_9ACTN</name>
<dbReference type="SUPFAM" id="SSF53850">
    <property type="entry name" value="Periplasmic binding protein-like II"/>
    <property type="match status" value="1"/>
</dbReference>
<gene>
    <name evidence="4" type="ORF">RM423_11555</name>
</gene>